<dbReference type="RefSeq" id="WP_310258025.1">
    <property type="nucleotide sequence ID" value="NZ_JAVDWA010000002.1"/>
</dbReference>
<comment type="similarity">
    <text evidence="1 4">Belongs to the 5-formyltetrahydrofolate cyclo-ligase family.</text>
</comment>
<dbReference type="InterPro" id="IPR037171">
    <property type="entry name" value="NagB/RpiA_transferase-like"/>
</dbReference>
<dbReference type="Proteomes" id="UP001258181">
    <property type="component" value="Unassembled WGS sequence"/>
</dbReference>
<dbReference type="EC" id="6.3.3.2" evidence="4"/>
<organism evidence="5 6">
    <name type="scientific">Fictibacillus barbaricus</name>
    <dbReference type="NCBI Taxonomy" id="182136"/>
    <lineage>
        <taxon>Bacteria</taxon>
        <taxon>Bacillati</taxon>
        <taxon>Bacillota</taxon>
        <taxon>Bacilli</taxon>
        <taxon>Bacillales</taxon>
        <taxon>Fictibacillaceae</taxon>
        <taxon>Fictibacillus</taxon>
    </lineage>
</organism>
<dbReference type="GO" id="GO:0030272">
    <property type="term" value="F:5-formyltetrahydrofolate cyclo-ligase activity"/>
    <property type="evidence" value="ECO:0007669"/>
    <property type="project" value="UniProtKB-EC"/>
</dbReference>
<reference evidence="5 6" key="1">
    <citation type="submission" date="2023-07" db="EMBL/GenBank/DDBJ databases">
        <title>Sorghum-associated microbial communities from plants grown in Nebraska, USA.</title>
        <authorList>
            <person name="Schachtman D."/>
        </authorList>
    </citation>
    <scope>NUCLEOTIDE SEQUENCE [LARGE SCALE GENOMIC DNA]</scope>
    <source>
        <strain evidence="5 6">BE211</strain>
    </source>
</reference>
<dbReference type="Pfam" id="PF01812">
    <property type="entry name" value="5-FTHF_cyc-lig"/>
    <property type="match status" value="1"/>
</dbReference>
<dbReference type="EMBL" id="JAVDWA010000002">
    <property type="protein sequence ID" value="MDR7072737.1"/>
    <property type="molecule type" value="Genomic_DNA"/>
</dbReference>
<dbReference type="Gene3D" id="3.40.50.10420">
    <property type="entry name" value="NagB/RpiA/CoA transferase-like"/>
    <property type="match status" value="1"/>
</dbReference>
<protein>
    <recommendedName>
        <fullName evidence="4">5-formyltetrahydrofolate cyclo-ligase</fullName>
        <ecNumber evidence="4">6.3.3.2</ecNumber>
    </recommendedName>
</protein>
<comment type="caution">
    <text evidence="5">The sequence shown here is derived from an EMBL/GenBank/DDBJ whole genome shotgun (WGS) entry which is preliminary data.</text>
</comment>
<gene>
    <name evidence="5" type="ORF">J2X07_001714</name>
</gene>
<evidence type="ECO:0000256" key="4">
    <source>
        <dbReference type="RuleBase" id="RU361279"/>
    </source>
</evidence>
<comment type="catalytic activity">
    <reaction evidence="4">
        <text>(6S)-5-formyl-5,6,7,8-tetrahydrofolate + ATP = (6R)-5,10-methenyltetrahydrofolate + ADP + phosphate</text>
        <dbReference type="Rhea" id="RHEA:10488"/>
        <dbReference type="ChEBI" id="CHEBI:30616"/>
        <dbReference type="ChEBI" id="CHEBI:43474"/>
        <dbReference type="ChEBI" id="CHEBI:57455"/>
        <dbReference type="ChEBI" id="CHEBI:57457"/>
        <dbReference type="ChEBI" id="CHEBI:456216"/>
        <dbReference type="EC" id="6.3.3.2"/>
    </reaction>
</comment>
<name>A0ABU1TZS7_9BACL</name>
<accession>A0ABU1TZS7</accession>
<dbReference type="InterPro" id="IPR002698">
    <property type="entry name" value="FTHF_cligase"/>
</dbReference>
<evidence type="ECO:0000313" key="5">
    <source>
        <dbReference type="EMBL" id="MDR7072737.1"/>
    </source>
</evidence>
<evidence type="ECO:0000256" key="1">
    <source>
        <dbReference type="ARBA" id="ARBA00010638"/>
    </source>
</evidence>
<evidence type="ECO:0000256" key="2">
    <source>
        <dbReference type="ARBA" id="ARBA00022741"/>
    </source>
</evidence>
<keyword evidence="6" id="KW-1185">Reference proteome</keyword>
<proteinExistence type="inferred from homology"/>
<keyword evidence="3 4" id="KW-0067">ATP-binding</keyword>
<keyword evidence="2 4" id="KW-0547">Nucleotide-binding</keyword>
<keyword evidence="4" id="KW-0460">Magnesium</keyword>
<keyword evidence="5" id="KW-0436">Ligase</keyword>
<dbReference type="SUPFAM" id="SSF100950">
    <property type="entry name" value="NagB/RpiA/CoA transferase-like"/>
    <property type="match status" value="1"/>
</dbReference>
<keyword evidence="4" id="KW-0479">Metal-binding</keyword>
<dbReference type="PANTHER" id="PTHR23407:SF1">
    <property type="entry name" value="5-FORMYLTETRAHYDROFOLATE CYCLO-LIGASE"/>
    <property type="match status" value="1"/>
</dbReference>
<dbReference type="InterPro" id="IPR024185">
    <property type="entry name" value="FTHF_cligase-like_sf"/>
</dbReference>
<sequence length="185" mass="21667">MTKSEWRKKIKQVLVSIEEKERKERSLKIGNFLFETSQWRNSKVIGITVSRNFELDTSIIIEKAWIEGKTIGVPKCYKKNWEMEFRELRSLDELENIYMDLFEPIVDKTQVITSERIDLLVVPGLVFDRSGYRIGYGGGYYDRYLANFNGSTVALAFMDQMAEKLPYEEYDIPVEQIITEKGLLL</sequence>
<dbReference type="PIRSF" id="PIRSF006806">
    <property type="entry name" value="FTHF_cligase"/>
    <property type="match status" value="1"/>
</dbReference>
<evidence type="ECO:0000313" key="6">
    <source>
        <dbReference type="Proteomes" id="UP001258181"/>
    </source>
</evidence>
<dbReference type="NCBIfam" id="TIGR02727">
    <property type="entry name" value="MTHFS_bact"/>
    <property type="match status" value="1"/>
</dbReference>
<dbReference type="PANTHER" id="PTHR23407">
    <property type="entry name" value="ATPASE INHIBITOR/5-FORMYLTETRAHYDROFOLATE CYCLO-LIGASE"/>
    <property type="match status" value="1"/>
</dbReference>
<evidence type="ECO:0000256" key="3">
    <source>
        <dbReference type="ARBA" id="ARBA00022840"/>
    </source>
</evidence>
<comment type="cofactor">
    <cofactor evidence="4">
        <name>Mg(2+)</name>
        <dbReference type="ChEBI" id="CHEBI:18420"/>
    </cofactor>
</comment>